<dbReference type="Proteomes" id="UP000475862">
    <property type="component" value="Unassembled WGS sequence"/>
</dbReference>
<dbReference type="OrthoDB" id="6628180at2759"/>
<keyword evidence="2" id="KW-1185">Reference proteome</keyword>
<comment type="caution">
    <text evidence="1">The sequence shown here is derived from an EMBL/GenBank/DDBJ whole genome shotgun (WGS) entry which is preliminary data.</text>
</comment>
<dbReference type="EMBL" id="VYZN01002784">
    <property type="protein sequence ID" value="KAE9521515.1"/>
    <property type="molecule type" value="Genomic_DNA"/>
</dbReference>
<organism evidence="1 2">
    <name type="scientific">Aphis glycines</name>
    <name type="common">Soybean aphid</name>
    <dbReference type="NCBI Taxonomy" id="307491"/>
    <lineage>
        <taxon>Eukaryota</taxon>
        <taxon>Metazoa</taxon>
        <taxon>Ecdysozoa</taxon>
        <taxon>Arthropoda</taxon>
        <taxon>Hexapoda</taxon>
        <taxon>Insecta</taxon>
        <taxon>Pterygota</taxon>
        <taxon>Neoptera</taxon>
        <taxon>Paraneoptera</taxon>
        <taxon>Hemiptera</taxon>
        <taxon>Sternorrhyncha</taxon>
        <taxon>Aphidomorpha</taxon>
        <taxon>Aphidoidea</taxon>
        <taxon>Aphididae</taxon>
        <taxon>Aphidini</taxon>
        <taxon>Aphis</taxon>
        <taxon>Aphis</taxon>
    </lineage>
</organism>
<reference evidence="1 2" key="1">
    <citation type="submission" date="2019-08" db="EMBL/GenBank/DDBJ databases">
        <title>The genome of the soybean aphid Biotype 1, its phylome, world population structure and adaptation to the North American continent.</title>
        <authorList>
            <person name="Giordano R."/>
            <person name="Donthu R.K."/>
            <person name="Hernandez A.G."/>
            <person name="Wright C.L."/>
            <person name="Zimin A.V."/>
        </authorList>
    </citation>
    <scope>NUCLEOTIDE SEQUENCE [LARGE SCALE GENOMIC DNA]</scope>
    <source>
        <tissue evidence="1">Whole aphids</tissue>
    </source>
</reference>
<gene>
    <name evidence="1" type="ORF">AGLY_018114</name>
</gene>
<accession>A0A6G0STU3</accession>
<protein>
    <submittedName>
        <fullName evidence="1">Uncharacterized protein</fullName>
    </submittedName>
</protein>
<name>A0A6G0STU3_APHGL</name>
<sequence>MNNKIKDPNSRSLYKELTDISESYNLMPTNFVLILESRNLLMIILLNSILVPTSKSYIIDEVSNKRKIIKTSIADERNSLCLLVSTLNDLYCQVNTLIENCYKIKQKLQPCICIIGTSYVSVTEFYVYYFGTYYKFANIVKSIDVCLKIFLVFNLKYPVQSELVWTFLEKYFFNKDSHEIGINQPIESCLPNNFNNSLSNSTNNIDHFTLASSPSNDNNSHFVNLQSLVQSSLKFSLFYYAKPNFSRKDAVDFQLNISQIITSCIANEIEKLILNSNDNKINESLKVIYDFCKDPFKEIYSEYKMLNYLKSINVYRKPSIITLGNQVQNIVLNNINTIDNHEIKGIIFPLEFQLKKYFELPVIPVQLKLNIQIILMLLFLIQESFFQLGLIVGDNLGLNHTLGFSKSFSATHFCRFCQNDKKETQILPNKIIES</sequence>
<dbReference type="AlphaFoldDB" id="A0A6G0STU3"/>
<evidence type="ECO:0000313" key="2">
    <source>
        <dbReference type="Proteomes" id="UP000475862"/>
    </source>
</evidence>
<proteinExistence type="predicted"/>
<evidence type="ECO:0000313" key="1">
    <source>
        <dbReference type="EMBL" id="KAE9521515.1"/>
    </source>
</evidence>